<dbReference type="AlphaFoldDB" id="A0A934HJ59"/>
<sequence length="344" mass="36192">MFEAVIALCLIGAPQMCRDVLLPGYEASSSDACVEALSTAELPPVSGFHAGQAKCRPLGPVAAFTQIAPGVFVHRGVISDAASENQGDVANIGFVIGSRSIAVIDTGGARGVGERVYRAIRQRSDLPISHVILTHMHPDHVLGTSVFAETGAEILGHARLTDALNDRAETYLDTFGGRIGAAAFIGTSVILPTIEISESQTIDLGGRALEVRAWPTAHSTTDLTVRDTASGILFTGDLVVDEQTPSLDGSLIGWQAVLAEMAALDVSQVVPGHGGPLLDWPEASAPMLRYLGVLGADTRAAIAEGVSLGTAAETIGQSEAENWQLFDLFNPRNAIIVYTELEWE</sequence>
<dbReference type="Pfam" id="PF00753">
    <property type="entry name" value="Lactamase_B"/>
    <property type="match status" value="1"/>
</dbReference>
<reference evidence="3" key="1">
    <citation type="submission" date="2020-12" db="EMBL/GenBank/DDBJ databases">
        <title>Pontibaca salina gen. nov., sp. nov., isolated from marine sediment.</title>
        <authorList>
            <person name="Bo J."/>
            <person name="Wang S."/>
            <person name="Song X."/>
            <person name="Du Z."/>
        </authorList>
    </citation>
    <scope>NUCLEOTIDE SEQUENCE</scope>
    <source>
        <strain evidence="3">S1109L</strain>
    </source>
</reference>
<dbReference type="InterPro" id="IPR050855">
    <property type="entry name" value="NDM-1-like"/>
</dbReference>
<name>A0A934HJ59_9RHOB</name>
<evidence type="ECO:0000259" key="2">
    <source>
        <dbReference type="SMART" id="SM00849"/>
    </source>
</evidence>
<evidence type="ECO:0000313" key="4">
    <source>
        <dbReference type="Proteomes" id="UP000613255"/>
    </source>
</evidence>
<keyword evidence="4" id="KW-1185">Reference proteome</keyword>
<gene>
    <name evidence="3" type="ORF">JAO82_04480</name>
</gene>
<accession>A0A934HJ59</accession>
<dbReference type="PANTHER" id="PTHR42951:SF4">
    <property type="entry name" value="ACYL-COENZYME A THIOESTERASE MBLAC2"/>
    <property type="match status" value="1"/>
</dbReference>
<dbReference type="GO" id="GO:0017001">
    <property type="term" value="P:antibiotic catabolic process"/>
    <property type="evidence" value="ECO:0007669"/>
    <property type="project" value="UniProtKB-ARBA"/>
</dbReference>
<dbReference type="SUPFAM" id="SSF56281">
    <property type="entry name" value="Metallo-hydrolase/oxidoreductase"/>
    <property type="match status" value="1"/>
</dbReference>
<dbReference type="InterPro" id="IPR030829">
    <property type="entry name" value="SoxH-rel_PQQ_2"/>
</dbReference>
<feature type="domain" description="Metallo-beta-lactamase" evidence="2">
    <location>
        <begin position="89"/>
        <end position="273"/>
    </location>
</feature>
<dbReference type="PANTHER" id="PTHR42951">
    <property type="entry name" value="METALLO-BETA-LACTAMASE DOMAIN-CONTAINING"/>
    <property type="match status" value="1"/>
</dbReference>
<dbReference type="InterPro" id="IPR036866">
    <property type="entry name" value="RibonucZ/Hydroxyglut_hydro"/>
</dbReference>
<dbReference type="Gene3D" id="3.60.15.10">
    <property type="entry name" value="Ribonuclease Z/Hydroxyacylglutathione hydrolase-like"/>
    <property type="match status" value="1"/>
</dbReference>
<dbReference type="SMART" id="SM00849">
    <property type="entry name" value="Lactamase_B"/>
    <property type="match status" value="1"/>
</dbReference>
<dbReference type="Proteomes" id="UP000613255">
    <property type="component" value="Unassembled WGS sequence"/>
</dbReference>
<comment type="similarity">
    <text evidence="1">Belongs to the metallo-beta-lactamase superfamily. Class-B beta-lactamase family.</text>
</comment>
<evidence type="ECO:0000313" key="3">
    <source>
        <dbReference type="EMBL" id="MBI6629133.1"/>
    </source>
</evidence>
<dbReference type="NCBIfam" id="TIGR04559">
    <property type="entry name" value="SoxH_rel_PQQ_2"/>
    <property type="match status" value="1"/>
</dbReference>
<comment type="caution">
    <text evidence="3">The sequence shown here is derived from an EMBL/GenBank/DDBJ whole genome shotgun (WGS) entry which is preliminary data.</text>
</comment>
<evidence type="ECO:0000256" key="1">
    <source>
        <dbReference type="ARBA" id="ARBA00005250"/>
    </source>
</evidence>
<organism evidence="3 4">
    <name type="scientific">Pontibaca salina</name>
    <dbReference type="NCBI Taxonomy" id="2795731"/>
    <lineage>
        <taxon>Bacteria</taxon>
        <taxon>Pseudomonadati</taxon>
        <taxon>Pseudomonadota</taxon>
        <taxon>Alphaproteobacteria</taxon>
        <taxon>Rhodobacterales</taxon>
        <taxon>Roseobacteraceae</taxon>
        <taxon>Pontibaca</taxon>
    </lineage>
</organism>
<dbReference type="CDD" id="cd16282">
    <property type="entry name" value="metallo-hydrolase-like_MBL-fold"/>
    <property type="match status" value="1"/>
</dbReference>
<dbReference type="EMBL" id="JAEIJD010000002">
    <property type="protein sequence ID" value="MBI6629133.1"/>
    <property type="molecule type" value="Genomic_DNA"/>
</dbReference>
<dbReference type="InterPro" id="IPR001279">
    <property type="entry name" value="Metallo-B-lactamas"/>
</dbReference>
<proteinExistence type="inferred from homology"/>
<protein>
    <submittedName>
        <fullName evidence="3">Quinoprotein relay system zinc metallohydrolase 2</fullName>
    </submittedName>
</protein>